<proteinExistence type="predicted"/>
<comment type="caution">
    <text evidence="3">The sequence shown here is derived from an EMBL/GenBank/DDBJ whole genome shotgun (WGS) entry which is preliminary data.</text>
</comment>
<dbReference type="EMBL" id="JBFOLK010000002">
    <property type="protein sequence ID" value="KAL2533321.1"/>
    <property type="molecule type" value="Genomic_DNA"/>
</dbReference>
<evidence type="ECO:0000313" key="4">
    <source>
        <dbReference type="Proteomes" id="UP001604336"/>
    </source>
</evidence>
<evidence type="ECO:0000259" key="2">
    <source>
        <dbReference type="Pfam" id="PF20167"/>
    </source>
</evidence>
<keyword evidence="3" id="KW-0808">Transferase</keyword>
<organism evidence="3 4">
    <name type="scientific">Abeliophyllum distichum</name>
    <dbReference type="NCBI Taxonomy" id="126358"/>
    <lineage>
        <taxon>Eukaryota</taxon>
        <taxon>Viridiplantae</taxon>
        <taxon>Streptophyta</taxon>
        <taxon>Embryophyta</taxon>
        <taxon>Tracheophyta</taxon>
        <taxon>Spermatophyta</taxon>
        <taxon>Magnoliopsida</taxon>
        <taxon>eudicotyledons</taxon>
        <taxon>Gunneridae</taxon>
        <taxon>Pentapetalae</taxon>
        <taxon>asterids</taxon>
        <taxon>lamiids</taxon>
        <taxon>Lamiales</taxon>
        <taxon>Oleaceae</taxon>
        <taxon>Forsythieae</taxon>
        <taxon>Abeliophyllum</taxon>
    </lineage>
</organism>
<name>A0ABD1V7L4_9LAMI</name>
<dbReference type="InterPro" id="IPR046796">
    <property type="entry name" value="Transposase_32_dom"/>
</dbReference>
<dbReference type="Proteomes" id="UP001604336">
    <property type="component" value="Unassembled WGS sequence"/>
</dbReference>
<keyword evidence="4" id="KW-1185">Reference proteome</keyword>
<keyword evidence="3" id="KW-0418">Kinase</keyword>
<feature type="domain" description="Putative plant transposon protein" evidence="2">
    <location>
        <begin position="77"/>
        <end position="214"/>
    </location>
</feature>
<reference evidence="4" key="1">
    <citation type="submission" date="2024-07" db="EMBL/GenBank/DDBJ databases">
        <title>Two chromosome-level genome assemblies of Korean endemic species Abeliophyllum distichum and Forsythia ovata (Oleaceae).</title>
        <authorList>
            <person name="Jang H."/>
        </authorList>
    </citation>
    <scope>NUCLEOTIDE SEQUENCE [LARGE SCALE GENOMIC DNA]</scope>
</reference>
<dbReference type="Pfam" id="PF20167">
    <property type="entry name" value="Transposase_32"/>
    <property type="match status" value="1"/>
</dbReference>
<dbReference type="AlphaFoldDB" id="A0ABD1V7L4"/>
<protein>
    <submittedName>
        <fullName evidence="3">S-locus lectin protein kinase family protein</fullName>
    </submittedName>
</protein>
<evidence type="ECO:0000256" key="1">
    <source>
        <dbReference type="SAM" id="MobiDB-lite"/>
    </source>
</evidence>
<gene>
    <name evidence="3" type="ORF">Adt_06672</name>
</gene>
<sequence>MLRAKKPTQDAGPSSGKKKTPSKKTSKQLATYDDNKFETEEAWLVYKNDTSGRGIIPERRVLTSDFENEVLGQVIARNRWETFVATLRVAYVEIVKEFYANIHDNLNNSEHPQYQRVYMRGQYIPFSPLTILRYYGLDNMETDVFESATTNPDDVVISICQGIDHWPNGSSTLDYRTLLPQVRTLDKMVSANLFPTMHTSTVTMERVRLLHSLQTKTQVF</sequence>
<feature type="compositionally biased region" description="Basic residues" evidence="1">
    <location>
        <begin position="16"/>
        <end position="26"/>
    </location>
</feature>
<dbReference type="GO" id="GO:0016301">
    <property type="term" value="F:kinase activity"/>
    <property type="evidence" value="ECO:0007669"/>
    <property type="project" value="UniProtKB-KW"/>
</dbReference>
<accession>A0ABD1V7L4</accession>
<feature type="region of interest" description="Disordered" evidence="1">
    <location>
        <begin position="1"/>
        <end position="32"/>
    </location>
</feature>
<evidence type="ECO:0000313" key="3">
    <source>
        <dbReference type="EMBL" id="KAL2533321.1"/>
    </source>
</evidence>